<evidence type="ECO:0000313" key="2">
    <source>
        <dbReference type="Proteomes" id="UP000479710"/>
    </source>
</evidence>
<evidence type="ECO:0000313" key="1">
    <source>
        <dbReference type="EMBL" id="KAF0932466.1"/>
    </source>
</evidence>
<sequence length="65" mass="6714">MSDKDNMGNCLFDNLVATPGGCSDGELAITLFDALLEHGGVLGFVARTFIAASFFNSARLSGLGS</sequence>
<dbReference type="Proteomes" id="UP000479710">
    <property type="component" value="Unassembled WGS sequence"/>
</dbReference>
<proteinExistence type="predicted"/>
<accession>A0A6G1F6C5</accession>
<reference evidence="1 2" key="1">
    <citation type="submission" date="2019-11" db="EMBL/GenBank/DDBJ databases">
        <title>Whole genome sequence of Oryza granulata.</title>
        <authorList>
            <person name="Li W."/>
        </authorList>
    </citation>
    <scope>NUCLEOTIDE SEQUENCE [LARGE SCALE GENOMIC DNA]</scope>
    <source>
        <strain evidence="2">cv. Menghai</strain>
        <tissue evidence="1">Leaf</tissue>
    </source>
</reference>
<name>A0A6G1F6C5_9ORYZ</name>
<organism evidence="1 2">
    <name type="scientific">Oryza meyeriana var. granulata</name>
    <dbReference type="NCBI Taxonomy" id="110450"/>
    <lineage>
        <taxon>Eukaryota</taxon>
        <taxon>Viridiplantae</taxon>
        <taxon>Streptophyta</taxon>
        <taxon>Embryophyta</taxon>
        <taxon>Tracheophyta</taxon>
        <taxon>Spermatophyta</taxon>
        <taxon>Magnoliopsida</taxon>
        <taxon>Liliopsida</taxon>
        <taxon>Poales</taxon>
        <taxon>Poaceae</taxon>
        <taxon>BOP clade</taxon>
        <taxon>Oryzoideae</taxon>
        <taxon>Oryzeae</taxon>
        <taxon>Oryzinae</taxon>
        <taxon>Oryza</taxon>
        <taxon>Oryza meyeriana</taxon>
    </lineage>
</organism>
<dbReference type="EMBL" id="SPHZ02000001">
    <property type="protein sequence ID" value="KAF0932466.1"/>
    <property type="molecule type" value="Genomic_DNA"/>
</dbReference>
<dbReference type="AlphaFoldDB" id="A0A6G1F6C5"/>
<comment type="caution">
    <text evidence="1">The sequence shown here is derived from an EMBL/GenBank/DDBJ whole genome shotgun (WGS) entry which is preliminary data.</text>
</comment>
<gene>
    <name evidence="1" type="ORF">E2562_010367</name>
</gene>
<keyword evidence="2" id="KW-1185">Reference proteome</keyword>
<protein>
    <submittedName>
        <fullName evidence="1">Uncharacterized protein</fullName>
    </submittedName>
</protein>